<feature type="compositionally biased region" description="Basic residues" evidence="1">
    <location>
        <begin position="107"/>
        <end position="118"/>
    </location>
</feature>
<feature type="compositionally biased region" description="Polar residues" evidence="1">
    <location>
        <begin position="8"/>
        <end position="18"/>
    </location>
</feature>
<organism evidence="2 3">
    <name type="scientific">Cyprinus carpio carpio</name>
    <dbReference type="NCBI Taxonomy" id="630221"/>
    <lineage>
        <taxon>Eukaryota</taxon>
        <taxon>Metazoa</taxon>
        <taxon>Chordata</taxon>
        <taxon>Craniata</taxon>
        <taxon>Vertebrata</taxon>
        <taxon>Euteleostomi</taxon>
        <taxon>Actinopterygii</taxon>
        <taxon>Neopterygii</taxon>
        <taxon>Teleostei</taxon>
        <taxon>Ostariophysi</taxon>
        <taxon>Cypriniformes</taxon>
        <taxon>Cyprinidae</taxon>
        <taxon>Cyprininae</taxon>
        <taxon>Cyprinus</taxon>
    </lineage>
</organism>
<dbReference type="Ensembl" id="ENSCCRT00000115712.1">
    <property type="protein sequence ID" value="ENSCCRP00000105278.1"/>
    <property type="gene ID" value="ENSCCRG00000072875.1"/>
</dbReference>
<protein>
    <submittedName>
        <fullName evidence="2">Uncharacterized protein</fullName>
    </submittedName>
</protein>
<feature type="region of interest" description="Disordered" evidence="1">
    <location>
        <begin position="60"/>
        <end position="145"/>
    </location>
</feature>
<feature type="compositionally biased region" description="Basic and acidic residues" evidence="1">
    <location>
        <begin position="119"/>
        <end position="139"/>
    </location>
</feature>
<evidence type="ECO:0000313" key="3">
    <source>
        <dbReference type="Proteomes" id="UP001108240"/>
    </source>
</evidence>
<accession>A0A9J7XED5</accession>
<proteinExistence type="predicted"/>
<name>A0A9J7XED5_CYPCA</name>
<sequence>MAHRIQSAHCQGNSNAPLTTPRIGEVVTQFRQQGGKPTEENQENEQRIKKLEQQVSHLIQKVPTGDGFKVNSAVPSVVRKAKRDTDQTSESECDRGKENQQQSRILSHSRRSAGKKKLTKDTKPKQSDCDKYTEAEVHKAGCWPP</sequence>
<dbReference type="Proteomes" id="UP001108240">
    <property type="component" value="Unplaced"/>
</dbReference>
<evidence type="ECO:0000256" key="1">
    <source>
        <dbReference type="SAM" id="MobiDB-lite"/>
    </source>
</evidence>
<reference evidence="2" key="2">
    <citation type="submission" date="2025-09" db="UniProtKB">
        <authorList>
            <consortium name="Ensembl"/>
        </authorList>
    </citation>
    <scope>IDENTIFICATION</scope>
</reference>
<evidence type="ECO:0000313" key="2">
    <source>
        <dbReference type="Ensembl" id="ENSCCRP00000105278.1"/>
    </source>
</evidence>
<reference evidence="2" key="1">
    <citation type="submission" date="2025-08" db="UniProtKB">
        <authorList>
            <consortium name="Ensembl"/>
        </authorList>
    </citation>
    <scope>IDENTIFICATION</scope>
</reference>
<feature type="region of interest" description="Disordered" evidence="1">
    <location>
        <begin position="1"/>
        <end position="22"/>
    </location>
</feature>
<keyword evidence="3" id="KW-1185">Reference proteome</keyword>
<dbReference type="AlphaFoldDB" id="A0A9J7XED5"/>
<dbReference type="GeneTree" id="ENSGT00940000157414"/>